<dbReference type="InterPro" id="IPR003593">
    <property type="entry name" value="AAA+_ATPase"/>
</dbReference>
<evidence type="ECO:0000256" key="2">
    <source>
        <dbReference type="ARBA" id="ARBA00022475"/>
    </source>
</evidence>
<reference evidence="10 11" key="1">
    <citation type="submission" date="2017-09" db="EMBL/GenBank/DDBJ databases">
        <title>Biodiversity and function of Thalassospira species in the particle-attached aromatic-hydrocarbon-degrading consortia from the surface seawater of the South China Sea.</title>
        <authorList>
            <person name="Dong C."/>
            <person name="Liu R."/>
            <person name="Shao Z."/>
        </authorList>
    </citation>
    <scope>NUCLEOTIDE SEQUENCE [LARGE SCALE GENOMIC DNA]</scope>
    <source>
        <strain evidence="10 11">CSC1P2</strain>
    </source>
</reference>
<dbReference type="Proteomes" id="UP000233597">
    <property type="component" value="Unassembled WGS sequence"/>
</dbReference>
<keyword evidence="4" id="KW-0677">Repeat</keyword>
<dbReference type="OrthoDB" id="7283113at2"/>
<evidence type="ECO:0000256" key="6">
    <source>
        <dbReference type="ARBA" id="ARBA00022840"/>
    </source>
</evidence>
<sequence>MPNETVLDVREVGKSFPGVKALSNVTLQVRSGEVVSIVGENGAGKSTLLKILSGDYQLDEGTITLAGKEASHANPLEARDAGFRLVRQEPEIVPHVSVMENVFIGEYPTRPGGRVDFAAMRQTVTALMDRYGFTGMVGIDTLGRLLSPAQMHIVEILRALKAGVKVVAFDEPTSSLTNNETEKLFALIATLRAEGIGIIYVSHRLHEVMEISDRVVVLKDGQTTGDLAIGETSEDEIVRLMVGRELSAHGFNRTEVTRDEVVLEVENLSSRWHQNISFSIRAGEIVGFAGLVGAGRTELAKVLFGEFPRDGGTIKIGGEVKTIRSPADAIKASIGFAPENRKAEGLILVRSVLENASMAVFSSLSRLGLLRHKEMVSAVTPYIRQLEIKTPSLDHDVGKLSGGNQQKVVLARWLAAKPKLLILDEPTRAVDVGAKAEIYRLIDDLAKSGMAIMMISSEMPELLSMSDRIIVMHDGQISQPIEKHDATEEAIVNLALGTRNVA</sequence>
<dbReference type="Pfam" id="PF00005">
    <property type="entry name" value="ABC_tran"/>
    <property type="match status" value="2"/>
</dbReference>
<keyword evidence="7" id="KW-1278">Translocase</keyword>
<comment type="caution">
    <text evidence="10">The sequence shown here is derived from an EMBL/GenBank/DDBJ whole genome shotgun (WGS) entry which is preliminary data.</text>
</comment>
<evidence type="ECO:0000256" key="5">
    <source>
        <dbReference type="ARBA" id="ARBA00022741"/>
    </source>
</evidence>
<dbReference type="RefSeq" id="WP_101267017.1">
    <property type="nucleotide sequence ID" value="NZ_NWTK01000007.1"/>
</dbReference>
<dbReference type="GO" id="GO:0005524">
    <property type="term" value="F:ATP binding"/>
    <property type="evidence" value="ECO:0007669"/>
    <property type="project" value="UniProtKB-KW"/>
</dbReference>
<keyword evidence="5" id="KW-0547">Nucleotide-binding</keyword>
<keyword evidence="3" id="KW-0762">Sugar transport</keyword>
<dbReference type="Gene3D" id="3.40.50.300">
    <property type="entry name" value="P-loop containing nucleotide triphosphate hydrolases"/>
    <property type="match status" value="2"/>
</dbReference>
<evidence type="ECO:0000256" key="8">
    <source>
        <dbReference type="ARBA" id="ARBA00023136"/>
    </source>
</evidence>
<dbReference type="AlphaFoldDB" id="A0A2N3KTM2"/>
<keyword evidence="2" id="KW-1003">Cell membrane</keyword>
<evidence type="ECO:0000259" key="9">
    <source>
        <dbReference type="PROSITE" id="PS50893"/>
    </source>
</evidence>
<dbReference type="PROSITE" id="PS50893">
    <property type="entry name" value="ABC_TRANSPORTER_2"/>
    <property type="match status" value="1"/>
</dbReference>
<evidence type="ECO:0000313" key="10">
    <source>
        <dbReference type="EMBL" id="PKR53846.1"/>
    </source>
</evidence>
<evidence type="ECO:0000313" key="11">
    <source>
        <dbReference type="Proteomes" id="UP000233597"/>
    </source>
</evidence>
<dbReference type="PANTHER" id="PTHR43790:SF3">
    <property type="entry name" value="D-ALLOSE IMPORT ATP-BINDING PROTEIN ALSA-RELATED"/>
    <property type="match status" value="1"/>
</dbReference>
<dbReference type="EMBL" id="NWTK01000007">
    <property type="protein sequence ID" value="PKR53846.1"/>
    <property type="molecule type" value="Genomic_DNA"/>
</dbReference>
<keyword evidence="6" id="KW-0067">ATP-binding</keyword>
<evidence type="ECO:0000256" key="1">
    <source>
        <dbReference type="ARBA" id="ARBA00022448"/>
    </source>
</evidence>
<dbReference type="PROSITE" id="PS00211">
    <property type="entry name" value="ABC_TRANSPORTER_1"/>
    <property type="match status" value="1"/>
</dbReference>
<dbReference type="GO" id="GO:0016887">
    <property type="term" value="F:ATP hydrolysis activity"/>
    <property type="evidence" value="ECO:0007669"/>
    <property type="project" value="InterPro"/>
</dbReference>
<dbReference type="CDD" id="cd03216">
    <property type="entry name" value="ABC_Carb_Monos_I"/>
    <property type="match status" value="1"/>
</dbReference>
<evidence type="ECO:0000256" key="4">
    <source>
        <dbReference type="ARBA" id="ARBA00022737"/>
    </source>
</evidence>
<dbReference type="InterPro" id="IPR017871">
    <property type="entry name" value="ABC_transporter-like_CS"/>
</dbReference>
<proteinExistence type="predicted"/>
<dbReference type="SMART" id="SM00382">
    <property type="entry name" value="AAA"/>
    <property type="match status" value="2"/>
</dbReference>
<evidence type="ECO:0000256" key="7">
    <source>
        <dbReference type="ARBA" id="ARBA00022967"/>
    </source>
</evidence>
<gene>
    <name evidence="10" type="ORF">COO20_12625</name>
</gene>
<dbReference type="InterPro" id="IPR050107">
    <property type="entry name" value="ABC_carbohydrate_import_ATPase"/>
</dbReference>
<accession>A0A2N3KTM2</accession>
<keyword evidence="1" id="KW-0813">Transport</keyword>
<feature type="domain" description="ABC transporter" evidence="9">
    <location>
        <begin position="7"/>
        <end position="499"/>
    </location>
</feature>
<protein>
    <submittedName>
        <fullName evidence="10">ABC transporter</fullName>
    </submittedName>
</protein>
<dbReference type="InterPro" id="IPR003439">
    <property type="entry name" value="ABC_transporter-like_ATP-bd"/>
</dbReference>
<keyword evidence="8" id="KW-0472">Membrane</keyword>
<evidence type="ECO:0000256" key="3">
    <source>
        <dbReference type="ARBA" id="ARBA00022597"/>
    </source>
</evidence>
<dbReference type="InterPro" id="IPR027417">
    <property type="entry name" value="P-loop_NTPase"/>
</dbReference>
<name>A0A2N3KTM2_9PROT</name>
<organism evidence="10 11">
    <name type="scientific">Thalassospira marina</name>
    <dbReference type="NCBI Taxonomy" id="2048283"/>
    <lineage>
        <taxon>Bacteria</taxon>
        <taxon>Pseudomonadati</taxon>
        <taxon>Pseudomonadota</taxon>
        <taxon>Alphaproteobacteria</taxon>
        <taxon>Rhodospirillales</taxon>
        <taxon>Thalassospiraceae</taxon>
        <taxon>Thalassospira</taxon>
    </lineage>
</organism>
<dbReference type="CDD" id="cd03215">
    <property type="entry name" value="ABC_Carb_Monos_II"/>
    <property type="match status" value="1"/>
</dbReference>
<dbReference type="SUPFAM" id="SSF52540">
    <property type="entry name" value="P-loop containing nucleoside triphosphate hydrolases"/>
    <property type="match status" value="2"/>
</dbReference>
<dbReference type="PANTHER" id="PTHR43790">
    <property type="entry name" value="CARBOHYDRATE TRANSPORT ATP-BINDING PROTEIN MG119-RELATED"/>
    <property type="match status" value="1"/>
</dbReference>